<dbReference type="EMBL" id="BATA01000015">
    <property type="protein sequence ID" value="GAD52143.1"/>
    <property type="molecule type" value="Genomic_DNA"/>
</dbReference>
<dbReference type="eggNOG" id="arCOG00463">
    <property type="taxonomic scope" value="Archaea"/>
</dbReference>
<accession>U3ABJ4</accession>
<dbReference type="CDD" id="cd10441">
    <property type="entry name" value="GIY-YIG_COG1833"/>
    <property type="match status" value="1"/>
</dbReference>
<organism evidence="1 2">
    <name type="scientific">Halarchaeum acidiphilum MH1-52-1</name>
    <dbReference type="NCBI Taxonomy" id="1261545"/>
    <lineage>
        <taxon>Archaea</taxon>
        <taxon>Methanobacteriati</taxon>
        <taxon>Methanobacteriota</taxon>
        <taxon>Stenosarchaea group</taxon>
        <taxon>Halobacteria</taxon>
        <taxon>Halobacteriales</taxon>
        <taxon>Halobacteriaceae</taxon>
    </lineage>
</organism>
<dbReference type="PANTHER" id="PTHR37460">
    <property type="entry name" value="ENDONUCLEASE III"/>
    <property type="match status" value="1"/>
</dbReference>
<keyword evidence="1" id="KW-0540">Nuclease</keyword>
<name>U3ABJ4_9EURY</name>
<keyword evidence="1" id="KW-0255">Endonuclease</keyword>
<dbReference type="AlphaFoldDB" id="U3ABJ4"/>
<dbReference type="Pfam" id="PF01986">
    <property type="entry name" value="DUF123"/>
    <property type="match status" value="1"/>
</dbReference>
<dbReference type="PANTHER" id="PTHR37460:SF1">
    <property type="entry name" value="ENDONUCLEASE III"/>
    <property type="match status" value="1"/>
</dbReference>
<keyword evidence="2" id="KW-1185">Reference proteome</keyword>
<protein>
    <submittedName>
        <fullName evidence="1">Endonuclease III</fullName>
    </submittedName>
</protein>
<evidence type="ECO:0000313" key="1">
    <source>
        <dbReference type="EMBL" id="GAD52143.1"/>
    </source>
</evidence>
<gene>
    <name evidence="1" type="ORF">MBEHAL_0903</name>
</gene>
<dbReference type="InterPro" id="IPR002837">
    <property type="entry name" value="DUF123"/>
</dbReference>
<sequence>MDPGTYTLLVSLPASTDVTFGAAGERRLDPGWYAYTGSAFGPGGLSRVERHRRVAAGEHDVRHWHVDSLTGHPETRLDAVYVTENRDHECAIARALNDAAEPIPGLGASDCDCETHVAYAPERETVAATVHGEHEAER</sequence>
<dbReference type="RefSeq" id="WP_020221505.1">
    <property type="nucleotide sequence ID" value="NZ_BANO01000068.1"/>
</dbReference>
<reference evidence="1 2" key="1">
    <citation type="submission" date="2013-09" db="EMBL/GenBank/DDBJ databases">
        <title>Whole genome sequencing of Halarchaeum acidiphilum strain MH1-52-1.</title>
        <authorList>
            <person name="Shimane Y."/>
            <person name="Minegishi H."/>
            <person name="Nishi S."/>
            <person name="Echigo A."/>
            <person name="Shuto A."/>
            <person name="Konishi M."/>
            <person name="Ito T."/>
            <person name="Ohkuma M."/>
            <person name="Ohta Y."/>
            <person name="Nagano Y."/>
            <person name="Tsubouchi T."/>
            <person name="Mori K."/>
            <person name="Usui K."/>
            <person name="Kamekura M."/>
            <person name="Usami R."/>
            <person name="Takaki Y."/>
            <person name="Hatada Y."/>
        </authorList>
    </citation>
    <scope>NUCLEOTIDE SEQUENCE [LARGE SCALE GENOMIC DNA]</scope>
    <source>
        <strain evidence="1 2">JCM 16109</strain>
    </source>
</reference>
<dbReference type="OrthoDB" id="17296at2157"/>
<proteinExistence type="predicted"/>
<comment type="caution">
    <text evidence="1">The sequence shown here is derived from an EMBL/GenBank/DDBJ whole genome shotgun (WGS) entry which is preliminary data.</text>
</comment>
<dbReference type="GO" id="GO:0004519">
    <property type="term" value="F:endonuclease activity"/>
    <property type="evidence" value="ECO:0007669"/>
    <property type="project" value="UniProtKB-KW"/>
</dbReference>
<keyword evidence="1" id="KW-0378">Hydrolase</keyword>
<evidence type="ECO:0000313" key="2">
    <source>
        <dbReference type="Proteomes" id="UP000016986"/>
    </source>
</evidence>
<dbReference type="Proteomes" id="UP000016986">
    <property type="component" value="Unassembled WGS sequence"/>
</dbReference>